<organism evidence="8 9">
    <name type="scientific">Pelomonas lactea</name>
    <dbReference type="NCBI Taxonomy" id="3299030"/>
    <lineage>
        <taxon>Bacteria</taxon>
        <taxon>Pseudomonadati</taxon>
        <taxon>Pseudomonadota</taxon>
        <taxon>Betaproteobacteria</taxon>
        <taxon>Burkholderiales</taxon>
        <taxon>Sphaerotilaceae</taxon>
        <taxon>Roseateles</taxon>
    </lineage>
</organism>
<feature type="transmembrane region" description="Helical" evidence="6">
    <location>
        <begin position="73"/>
        <end position="92"/>
    </location>
</feature>
<feature type="transmembrane region" description="Helical" evidence="6">
    <location>
        <begin position="296"/>
        <end position="314"/>
    </location>
</feature>
<dbReference type="InterPro" id="IPR011701">
    <property type="entry name" value="MFS"/>
</dbReference>
<dbReference type="PANTHER" id="PTHR43124:SF5">
    <property type="entry name" value="PURINE RIBONUCLEOSIDE EFFLUX PUMP NEPI"/>
    <property type="match status" value="1"/>
</dbReference>
<dbReference type="InterPro" id="IPR050189">
    <property type="entry name" value="MFS_Efflux_Transporters"/>
</dbReference>
<dbReference type="InterPro" id="IPR020846">
    <property type="entry name" value="MFS_dom"/>
</dbReference>
<dbReference type="EMBL" id="JBIGHX010000001">
    <property type="protein sequence ID" value="MFG6460739.1"/>
    <property type="molecule type" value="Genomic_DNA"/>
</dbReference>
<feature type="transmembrane region" description="Helical" evidence="6">
    <location>
        <begin position="125"/>
        <end position="146"/>
    </location>
</feature>
<evidence type="ECO:0000256" key="3">
    <source>
        <dbReference type="ARBA" id="ARBA00022692"/>
    </source>
</evidence>
<accession>A0ABW7GFL5</accession>
<keyword evidence="9" id="KW-1185">Reference proteome</keyword>
<dbReference type="Gene3D" id="1.20.1250.20">
    <property type="entry name" value="MFS general substrate transporter like domains"/>
    <property type="match status" value="1"/>
</dbReference>
<dbReference type="PANTHER" id="PTHR43124">
    <property type="entry name" value="PURINE EFFLUX PUMP PBUE"/>
    <property type="match status" value="1"/>
</dbReference>
<feature type="transmembrane region" description="Helical" evidence="6">
    <location>
        <begin position="233"/>
        <end position="252"/>
    </location>
</feature>
<evidence type="ECO:0000256" key="1">
    <source>
        <dbReference type="ARBA" id="ARBA00004651"/>
    </source>
</evidence>
<feature type="transmembrane region" description="Helical" evidence="6">
    <location>
        <begin position="320"/>
        <end position="344"/>
    </location>
</feature>
<dbReference type="InterPro" id="IPR036259">
    <property type="entry name" value="MFS_trans_sf"/>
</dbReference>
<keyword evidence="5 6" id="KW-0472">Membrane</keyword>
<feature type="transmembrane region" description="Helical" evidence="6">
    <location>
        <begin position="383"/>
        <end position="401"/>
    </location>
</feature>
<evidence type="ECO:0000313" key="8">
    <source>
        <dbReference type="EMBL" id="MFG6460739.1"/>
    </source>
</evidence>
<feature type="transmembrane region" description="Helical" evidence="6">
    <location>
        <begin position="190"/>
        <end position="212"/>
    </location>
</feature>
<feature type="transmembrane region" description="Helical" evidence="6">
    <location>
        <begin position="158"/>
        <end position="178"/>
    </location>
</feature>
<feature type="transmembrane region" description="Helical" evidence="6">
    <location>
        <begin position="264"/>
        <end position="289"/>
    </location>
</feature>
<keyword evidence="3 6" id="KW-0812">Transmembrane</keyword>
<keyword evidence="4 6" id="KW-1133">Transmembrane helix</keyword>
<protein>
    <submittedName>
        <fullName evidence="8">MFS transporter</fullName>
    </submittedName>
</protein>
<evidence type="ECO:0000256" key="5">
    <source>
        <dbReference type="ARBA" id="ARBA00023136"/>
    </source>
</evidence>
<evidence type="ECO:0000259" key="7">
    <source>
        <dbReference type="PROSITE" id="PS50850"/>
    </source>
</evidence>
<dbReference type="RefSeq" id="WP_394509554.1">
    <property type="nucleotide sequence ID" value="NZ_JBIGHX010000001.1"/>
</dbReference>
<proteinExistence type="predicted"/>
<dbReference type="CDD" id="cd17324">
    <property type="entry name" value="MFS_NepI_like"/>
    <property type="match status" value="1"/>
</dbReference>
<evidence type="ECO:0000256" key="2">
    <source>
        <dbReference type="ARBA" id="ARBA00022475"/>
    </source>
</evidence>
<dbReference type="Proteomes" id="UP001606302">
    <property type="component" value="Unassembled WGS sequence"/>
</dbReference>
<reference evidence="8 9" key="1">
    <citation type="submission" date="2024-08" db="EMBL/GenBank/DDBJ databases">
        <authorList>
            <person name="Lu H."/>
        </authorList>
    </citation>
    <scope>NUCLEOTIDE SEQUENCE [LARGE SCALE GENOMIC DNA]</scope>
    <source>
        <strain evidence="8 9">DXS20W</strain>
    </source>
</reference>
<gene>
    <name evidence="8" type="ORF">ACG04Q_04080</name>
</gene>
<sequence>MSSSSCSRGLDGGASAAAAAAPQTATTTAARWPAVASLTMGVFGLVMAEFLPASLLTAMAADLGVSDGAAGQAVTATALVGAVAAPTLPLLTRRLDRRVVMLAFTGLLLLSNAIAATAGSLPMLLVARVMLGVALGGFWSMSAALAMRLVPGPQFARAMSVILAGVSVATVCAAPVGAWMGDLWGWRSAFIAAGTVSLVTLAVQALTLPALPPRDRPDLRVLGELLRRPQVRMALLAVLLVVSGHFAGFTYIRPLMEQVTHLSVGTISAVLLGYGVGGFFGNVAGGWLAGRSERQAIVAGGALIALLAGLLLVAGDSVPVTAVAVALWGFAFGALPVGFQTWIVRAAPDQAEGAGGLLVAAFQAAIASGAVGGGLLVDRLGALGGPGFAVVALTLGTLLTLRHGPRAAPRDAA</sequence>
<evidence type="ECO:0000313" key="9">
    <source>
        <dbReference type="Proteomes" id="UP001606302"/>
    </source>
</evidence>
<comment type="caution">
    <text evidence="8">The sequence shown here is derived from an EMBL/GenBank/DDBJ whole genome shotgun (WGS) entry which is preliminary data.</text>
</comment>
<feature type="domain" description="Major facilitator superfamily (MFS) profile" evidence="7">
    <location>
        <begin position="34"/>
        <end position="408"/>
    </location>
</feature>
<evidence type="ECO:0000256" key="6">
    <source>
        <dbReference type="SAM" id="Phobius"/>
    </source>
</evidence>
<feature type="transmembrane region" description="Helical" evidence="6">
    <location>
        <begin position="99"/>
        <end position="119"/>
    </location>
</feature>
<name>A0ABW7GFL5_9BURK</name>
<keyword evidence="2" id="KW-1003">Cell membrane</keyword>
<dbReference type="PROSITE" id="PS50850">
    <property type="entry name" value="MFS"/>
    <property type="match status" value="1"/>
</dbReference>
<dbReference type="Pfam" id="PF07690">
    <property type="entry name" value="MFS_1"/>
    <property type="match status" value="1"/>
</dbReference>
<feature type="transmembrane region" description="Helical" evidence="6">
    <location>
        <begin position="356"/>
        <end position="377"/>
    </location>
</feature>
<feature type="transmembrane region" description="Helical" evidence="6">
    <location>
        <begin position="38"/>
        <end position="61"/>
    </location>
</feature>
<comment type="subcellular location">
    <subcellularLocation>
        <location evidence="1">Cell membrane</location>
        <topology evidence="1">Multi-pass membrane protein</topology>
    </subcellularLocation>
</comment>
<dbReference type="SUPFAM" id="SSF103473">
    <property type="entry name" value="MFS general substrate transporter"/>
    <property type="match status" value="1"/>
</dbReference>
<evidence type="ECO:0000256" key="4">
    <source>
        <dbReference type="ARBA" id="ARBA00022989"/>
    </source>
</evidence>